<comment type="caution">
    <text evidence="3">The sequence shown here is derived from an EMBL/GenBank/DDBJ whole genome shotgun (WGS) entry which is preliminary data.</text>
</comment>
<dbReference type="InterPro" id="IPR030678">
    <property type="entry name" value="Peptide/Ni-bd"/>
</dbReference>
<evidence type="ECO:0000256" key="1">
    <source>
        <dbReference type="SAM" id="SignalP"/>
    </source>
</evidence>
<proteinExistence type="predicted"/>
<dbReference type="InterPro" id="IPR000914">
    <property type="entry name" value="SBP_5_dom"/>
</dbReference>
<reference evidence="3" key="2">
    <citation type="submission" date="2020-09" db="EMBL/GenBank/DDBJ databases">
        <authorList>
            <person name="Sun Q."/>
            <person name="Zhou Y."/>
        </authorList>
    </citation>
    <scope>NUCLEOTIDE SEQUENCE</scope>
    <source>
        <strain evidence="3">CGMCC 4.7306</strain>
    </source>
</reference>
<dbReference type="CDD" id="cd00995">
    <property type="entry name" value="PBP2_NikA_DppA_OppA_like"/>
    <property type="match status" value="1"/>
</dbReference>
<dbReference type="PANTHER" id="PTHR30290:SF83">
    <property type="entry name" value="ABC TRANSPORTER SUBSTRATE-BINDING PROTEIN"/>
    <property type="match status" value="1"/>
</dbReference>
<reference evidence="3" key="1">
    <citation type="journal article" date="2014" name="Int. J. Syst. Evol. Microbiol.">
        <title>Complete genome sequence of Corynebacterium casei LMG S-19264T (=DSM 44701T), isolated from a smear-ripened cheese.</title>
        <authorList>
            <consortium name="US DOE Joint Genome Institute (JGI-PGF)"/>
            <person name="Walter F."/>
            <person name="Albersmeier A."/>
            <person name="Kalinowski J."/>
            <person name="Ruckert C."/>
        </authorList>
    </citation>
    <scope>NUCLEOTIDE SEQUENCE</scope>
    <source>
        <strain evidence="3">CGMCC 4.7306</strain>
    </source>
</reference>
<evidence type="ECO:0000313" key="3">
    <source>
        <dbReference type="EMBL" id="GGL47385.1"/>
    </source>
</evidence>
<dbReference type="GO" id="GO:0042597">
    <property type="term" value="C:periplasmic space"/>
    <property type="evidence" value="ECO:0007669"/>
    <property type="project" value="UniProtKB-ARBA"/>
</dbReference>
<protein>
    <submittedName>
        <fullName evidence="3">Peptide ABC transporter substrate-binding protein</fullName>
    </submittedName>
</protein>
<dbReference type="SUPFAM" id="SSF53850">
    <property type="entry name" value="Periplasmic binding protein-like II"/>
    <property type="match status" value="1"/>
</dbReference>
<dbReference type="PIRSF" id="PIRSF002741">
    <property type="entry name" value="MppA"/>
    <property type="match status" value="1"/>
</dbReference>
<gene>
    <name evidence="3" type="ORF">GCM10011575_01470</name>
</gene>
<organism evidence="3 4">
    <name type="scientific">Microlunatus endophyticus</name>
    <dbReference type="NCBI Taxonomy" id="1716077"/>
    <lineage>
        <taxon>Bacteria</taxon>
        <taxon>Bacillati</taxon>
        <taxon>Actinomycetota</taxon>
        <taxon>Actinomycetes</taxon>
        <taxon>Propionibacteriales</taxon>
        <taxon>Propionibacteriaceae</taxon>
        <taxon>Microlunatus</taxon>
    </lineage>
</organism>
<evidence type="ECO:0000259" key="2">
    <source>
        <dbReference type="Pfam" id="PF00496"/>
    </source>
</evidence>
<dbReference type="GO" id="GO:0043190">
    <property type="term" value="C:ATP-binding cassette (ABC) transporter complex"/>
    <property type="evidence" value="ECO:0007669"/>
    <property type="project" value="InterPro"/>
</dbReference>
<feature type="chain" id="PRO_5038972208" evidence="1">
    <location>
        <begin position="23"/>
        <end position="551"/>
    </location>
</feature>
<dbReference type="Gene3D" id="3.90.76.10">
    <property type="entry name" value="Dipeptide-binding Protein, Domain 1"/>
    <property type="match status" value="1"/>
</dbReference>
<dbReference type="EMBL" id="BMMZ01000001">
    <property type="protein sequence ID" value="GGL47385.1"/>
    <property type="molecule type" value="Genomic_DNA"/>
</dbReference>
<accession>A0A917S100</accession>
<keyword evidence="1" id="KW-0732">Signal</keyword>
<dbReference type="Gene3D" id="3.10.105.10">
    <property type="entry name" value="Dipeptide-binding Protein, Domain 3"/>
    <property type="match status" value="1"/>
</dbReference>
<dbReference type="GO" id="GO:0015833">
    <property type="term" value="P:peptide transport"/>
    <property type="evidence" value="ECO:0007669"/>
    <property type="project" value="TreeGrafter"/>
</dbReference>
<dbReference type="Proteomes" id="UP000613840">
    <property type="component" value="Unassembled WGS sequence"/>
</dbReference>
<evidence type="ECO:0000313" key="4">
    <source>
        <dbReference type="Proteomes" id="UP000613840"/>
    </source>
</evidence>
<dbReference type="PANTHER" id="PTHR30290">
    <property type="entry name" value="PERIPLASMIC BINDING COMPONENT OF ABC TRANSPORTER"/>
    <property type="match status" value="1"/>
</dbReference>
<dbReference type="InterPro" id="IPR039424">
    <property type="entry name" value="SBP_5"/>
</dbReference>
<dbReference type="AlphaFoldDB" id="A0A917S100"/>
<feature type="domain" description="Solute-binding protein family 5" evidence="2">
    <location>
        <begin position="83"/>
        <end position="471"/>
    </location>
</feature>
<dbReference type="RefSeq" id="WP_188893265.1">
    <property type="nucleotide sequence ID" value="NZ_BMMZ01000001.1"/>
</dbReference>
<dbReference type="Gene3D" id="3.40.190.10">
    <property type="entry name" value="Periplasmic binding protein-like II"/>
    <property type="match status" value="1"/>
</dbReference>
<dbReference type="GO" id="GO:1904680">
    <property type="term" value="F:peptide transmembrane transporter activity"/>
    <property type="evidence" value="ECO:0007669"/>
    <property type="project" value="TreeGrafter"/>
</dbReference>
<dbReference type="Pfam" id="PF00496">
    <property type="entry name" value="SBP_bac_5"/>
    <property type="match status" value="1"/>
</dbReference>
<dbReference type="PROSITE" id="PS51257">
    <property type="entry name" value="PROKAR_LIPOPROTEIN"/>
    <property type="match status" value="1"/>
</dbReference>
<keyword evidence="4" id="KW-1185">Reference proteome</keyword>
<feature type="signal peptide" evidence="1">
    <location>
        <begin position="1"/>
        <end position="22"/>
    </location>
</feature>
<name>A0A917S100_9ACTN</name>
<sequence>MRGHTRAVAAVAGVGVAAVLLAACGGGGSTSGSKSNASSEISIGACTVQSPLLPGDTNEVCGGTVLNNTTAKLVRYNPDTSQPENDIAQSITTKDNQHFDVKIKPTYKFSDGTSVKASNFVDAWNWAADCKNGQANSYFYTPIKGYADLQTDGGACKTAPKTDKMSGLKVISDTEFTITTTEKVSNLPVRLGYVAFAPLPDSFFKSAANQKAQEKIPVGAGPFKVVSNNTTDIVLQKNPYYAGPYKPHVDKVDFRVYKDPSAAFNDVLANNLDFTGTMDPIPNDQLINNQWQKELAGRWGQKGSSVFGYITFSPIDKQLTGASGLKLREAISMSINRPLIIKQVFANSYSPASGWVSPVVEGYKAGACGENCTYNPAKAKQLFKESNGYKGTLTLTYNADGGHKAWCEAVASEVSQNLGIKVVAKPLPDFKTLLDSLDKKEISGMFRNGWVMDYPSIEDYLAPIYGTGADSNYAGYSNKAFDKQLQVAASADTGAPADAAYQKAEQILGKDFPTAPLWFEKTNYAWSNNVTDIKVDAFQQLDLSSIQLKKS</sequence>